<evidence type="ECO:0000313" key="1">
    <source>
        <dbReference type="EMBL" id="KAL2796098.1"/>
    </source>
</evidence>
<dbReference type="EMBL" id="JBFTWV010000029">
    <property type="protein sequence ID" value="KAL2796098.1"/>
    <property type="molecule type" value="Genomic_DNA"/>
</dbReference>
<sequence>MYTGTLSLFLRFHPAGLIAPLVSGRGQSNDSCILRTHPWSLTRAPRRLISFGLITTGLITRSSIQRGSNFGQSRSNYPPLAPAENKPLFILEAVGYASVDHQSAWLVS</sequence>
<evidence type="ECO:0000313" key="2">
    <source>
        <dbReference type="Proteomes" id="UP001610563"/>
    </source>
</evidence>
<proteinExistence type="predicted"/>
<dbReference type="Proteomes" id="UP001610563">
    <property type="component" value="Unassembled WGS sequence"/>
</dbReference>
<keyword evidence="2" id="KW-1185">Reference proteome</keyword>
<organism evidence="1 2">
    <name type="scientific">Aspergillus keveii</name>
    <dbReference type="NCBI Taxonomy" id="714993"/>
    <lineage>
        <taxon>Eukaryota</taxon>
        <taxon>Fungi</taxon>
        <taxon>Dikarya</taxon>
        <taxon>Ascomycota</taxon>
        <taxon>Pezizomycotina</taxon>
        <taxon>Eurotiomycetes</taxon>
        <taxon>Eurotiomycetidae</taxon>
        <taxon>Eurotiales</taxon>
        <taxon>Aspergillaceae</taxon>
        <taxon>Aspergillus</taxon>
        <taxon>Aspergillus subgen. Nidulantes</taxon>
    </lineage>
</organism>
<accession>A0ABR4GAQ5</accession>
<comment type="caution">
    <text evidence="1">The sequence shown here is derived from an EMBL/GenBank/DDBJ whole genome shotgun (WGS) entry which is preliminary data.</text>
</comment>
<name>A0ABR4GAQ5_9EURO</name>
<gene>
    <name evidence="1" type="ORF">BJX66DRAFT_145286</name>
</gene>
<reference evidence="1 2" key="1">
    <citation type="submission" date="2024-07" db="EMBL/GenBank/DDBJ databases">
        <title>Section-level genome sequencing and comparative genomics of Aspergillus sections Usti and Cavernicolus.</title>
        <authorList>
            <consortium name="Lawrence Berkeley National Laboratory"/>
            <person name="Nybo J.L."/>
            <person name="Vesth T.C."/>
            <person name="Theobald S."/>
            <person name="Frisvad J.C."/>
            <person name="Larsen T.O."/>
            <person name="Kjaerboelling I."/>
            <person name="Rothschild-Mancinelli K."/>
            <person name="Lyhne E.K."/>
            <person name="Kogle M.E."/>
            <person name="Barry K."/>
            <person name="Clum A."/>
            <person name="Na H."/>
            <person name="Ledsgaard L."/>
            <person name="Lin J."/>
            <person name="Lipzen A."/>
            <person name="Kuo A."/>
            <person name="Riley R."/>
            <person name="Mondo S."/>
            <person name="Labutti K."/>
            <person name="Haridas S."/>
            <person name="Pangalinan J."/>
            <person name="Salamov A.A."/>
            <person name="Simmons B.A."/>
            <person name="Magnuson J.K."/>
            <person name="Chen J."/>
            <person name="Drula E."/>
            <person name="Henrissat B."/>
            <person name="Wiebenga A."/>
            <person name="Lubbers R.J."/>
            <person name="Gomes A.C."/>
            <person name="Makela M.R."/>
            <person name="Stajich J."/>
            <person name="Grigoriev I.V."/>
            <person name="Mortensen U.H."/>
            <person name="De Vries R.P."/>
            <person name="Baker S.E."/>
            <person name="Andersen M.R."/>
        </authorList>
    </citation>
    <scope>NUCLEOTIDE SEQUENCE [LARGE SCALE GENOMIC DNA]</scope>
    <source>
        <strain evidence="1 2">CBS 209.92</strain>
    </source>
</reference>
<protein>
    <submittedName>
        <fullName evidence="1">Uncharacterized protein</fullName>
    </submittedName>
</protein>